<evidence type="ECO:0000313" key="7">
    <source>
        <dbReference type="EMBL" id="WPU66428.1"/>
    </source>
</evidence>
<feature type="transmembrane region" description="Helical" evidence="6">
    <location>
        <begin position="101"/>
        <end position="122"/>
    </location>
</feature>
<dbReference type="PANTHER" id="PTHR43461">
    <property type="entry name" value="TRANSMEMBRANE PROTEIN 256"/>
    <property type="match status" value="1"/>
</dbReference>
<keyword evidence="3 6" id="KW-0812">Transmembrane</keyword>
<dbReference type="PANTHER" id="PTHR43461:SF1">
    <property type="entry name" value="TRANSMEMBRANE PROTEIN 256"/>
    <property type="match status" value="1"/>
</dbReference>
<keyword evidence="4 6" id="KW-1133">Transmembrane helix</keyword>
<evidence type="ECO:0000256" key="5">
    <source>
        <dbReference type="ARBA" id="ARBA00023136"/>
    </source>
</evidence>
<feature type="transmembrane region" description="Helical" evidence="6">
    <location>
        <begin position="75"/>
        <end position="95"/>
    </location>
</feature>
<evidence type="ECO:0000256" key="6">
    <source>
        <dbReference type="SAM" id="Phobius"/>
    </source>
</evidence>
<accession>A0AAX4HTC8</accession>
<name>A0AAX4HTC8_9BACT</name>
<dbReference type="Pfam" id="PF04241">
    <property type="entry name" value="DUF423"/>
    <property type="match status" value="1"/>
</dbReference>
<dbReference type="AlphaFoldDB" id="A0AAX4HTC8"/>
<evidence type="ECO:0000256" key="1">
    <source>
        <dbReference type="ARBA" id="ARBA00004141"/>
    </source>
</evidence>
<dbReference type="RefSeq" id="WP_321398627.1">
    <property type="nucleotide sequence ID" value="NZ_CP139487.1"/>
</dbReference>
<evidence type="ECO:0000313" key="8">
    <source>
        <dbReference type="Proteomes" id="UP001324634"/>
    </source>
</evidence>
<dbReference type="GO" id="GO:0005886">
    <property type="term" value="C:plasma membrane"/>
    <property type="evidence" value="ECO:0007669"/>
    <property type="project" value="TreeGrafter"/>
</dbReference>
<dbReference type="InterPro" id="IPR006696">
    <property type="entry name" value="DUF423"/>
</dbReference>
<protein>
    <submittedName>
        <fullName evidence="7">DUF423 domain-containing protein</fullName>
    </submittedName>
</protein>
<dbReference type="EMBL" id="CP139487">
    <property type="protein sequence ID" value="WPU66428.1"/>
    <property type="molecule type" value="Genomic_DNA"/>
</dbReference>
<comment type="subcellular location">
    <subcellularLocation>
        <location evidence="1">Membrane</location>
        <topology evidence="1">Multi-pass membrane protein</topology>
    </subcellularLocation>
</comment>
<evidence type="ECO:0000256" key="4">
    <source>
        <dbReference type="ARBA" id="ARBA00022989"/>
    </source>
</evidence>
<sequence>MTLHPLAKKSLVIGSMFLCLGVLVGAFGAHGLKNIVSPEKLVTFETGVRYHFYHALGMILIALVQQTFQNLRLNVSYYSFFVGILLFSCNCYFYALTDIKTFAMVVPLGGLMFVLGWGALTFQALKLR</sequence>
<dbReference type="Proteomes" id="UP001324634">
    <property type="component" value="Chromosome"/>
</dbReference>
<gene>
    <name evidence="7" type="ORF">SOO65_06685</name>
</gene>
<feature type="transmembrane region" description="Helical" evidence="6">
    <location>
        <begin position="50"/>
        <end position="68"/>
    </location>
</feature>
<keyword evidence="8" id="KW-1185">Reference proteome</keyword>
<comment type="similarity">
    <text evidence="2">Belongs to the UPF0382 family.</text>
</comment>
<feature type="transmembrane region" description="Helical" evidence="6">
    <location>
        <begin position="12"/>
        <end position="30"/>
    </location>
</feature>
<keyword evidence="5 6" id="KW-0472">Membrane</keyword>
<reference evidence="7 8" key="1">
    <citation type="submission" date="2023-11" db="EMBL/GenBank/DDBJ databases">
        <title>Peredibacter starrii A3.12.</title>
        <authorList>
            <person name="Mitchell R.J."/>
        </authorList>
    </citation>
    <scope>NUCLEOTIDE SEQUENCE [LARGE SCALE GENOMIC DNA]</scope>
    <source>
        <strain evidence="7 8">A3.12</strain>
    </source>
</reference>
<evidence type="ECO:0000256" key="2">
    <source>
        <dbReference type="ARBA" id="ARBA00009694"/>
    </source>
</evidence>
<proteinExistence type="inferred from homology"/>
<evidence type="ECO:0000256" key="3">
    <source>
        <dbReference type="ARBA" id="ARBA00022692"/>
    </source>
</evidence>
<organism evidence="7 8">
    <name type="scientific">Peredibacter starrii</name>
    <dbReference type="NCBI Taxonomy" id="28202"/>
    <lineage>
        <taxon>Bacteria</taxon>
        <taxon>Pseudomonadati</taxon>
        <taxon>Bdellovibrionota</taxon>
        <taxon>Bacteriovoracia</taxon>
        <taxon>Bacteriovoracales</taxon>
        <taxon>Bacteriovoracaceae</taxon>
        <taxon>Peredibacter</taxon>
    </lineage>
</organism>
<dbReference type="KEGG" id="psti:SOO65_06685"/>